<evidence type="ECO:0000313" key="3">
    <source>
        <dbReference type="Proteomes" id="UP001163064"/>
    </source>
</evidence>
<keyword evidence="1" id="KW-0472">Membrane</keyword>
<dbReference type="Proteomes" id="UP001163064">
    <property type="component" value="Unassembled WGS sequence"/>
</dbReference>
<sequence length="238" mass="25069">MSAHPDTGPGGQPDRLWRSARWVLLAVLLLSFTTALLRVVPASGSTGSLVTDIKAGRTHTVWTDLQGTDVTVRWGGLLTERSYVYRPVDPTQDSVPEFMATVRRKAGSAADQVRFRDFDATYGAGGLGLLLPVAYVLLTPWWWLRLAAVLAGLAVLARMLTASGHRRASGPAWALAGLVTGVGLLGYLWAEPGGTPKGGPPGSAAGAPRWWRAWLATLITAAGLGAVGVLVLVIGGRL</sequence>
<organism evidence="2 3">
    <name type="scientific">Streptomyces beihaiensis</name>
    <dbReference type="NCBI Taxonomy" id="2984495"/>
    <lineage>
        <taxon>Bacteria</taxon>
        <taxon>Bacillati</taxon>
        <taxon>Actinomycetota</taxon>
        <taxon>Actinomycetes</taxon>
        <taxon>Kitasatosporales</taxon>
        <taxon>Streptomycetaceae</taxon>
        <taxon>Streptomyces</taxon>
    </lineage>
</organism>
<feature type="transmembrane region" description="Helical" evidence="1">
    <location>
        <begin position="210"/>
        <end position="234"/>
    </location>
</feature>
<protein>
    <submittedName>
        <fullName evidence="2">Uncharacterized protein</fullName>
    </submittedName>
</protein>
<accession>A0ABT3TMW4</accession>
<proteinExistence type="predicted"/>
<dbReference type="RefSeq" id="WP_266595288.1">
    <property type="nucleotide sequence ID" value="NZ_JAPHNL010000002.1"/>
</dbReference>
<feature type="transmembrane region" description="Helical" evidence="1">
    <location>
        <begin position="20"/>
        <end position="40"/>
    </location>
</feature>
<feature type="transmembrane region" description="Helical" evidence="1">
    <location>
        <begin position="120"/>
        <end position="137"/>
    </location>
</feature>
<name>A0ABT3TMW4_9ACTN</name>
<gene>
    <name evidence="2" type="ORF">OFY01_00870</name>
</gene>
<keyword evidence="3" id="KW-1185">Reference proteome</keyword>
<keyword evidence="1" id="KW-1133">Transmembrane helix</keyword>
<evidence type="ECO:0000313" key="2">
    <source>
        <dbReference type="EMBL" id="MCX3058346.1"/>
    </source>
</evidence>
<dbReference type="EMBL" id="JAPHNL010000002">
    <property type="protein sequence ID" value="MCX3058346.1"/>
    <property type="molecule type" value="Genomic_DNA"/>
</dbReference>
<comment type="caution">
    <text evidence="2">The sequence shown here is derived from an EMBL/GenBank/DDBJ whole genome shotgun (WGS) entry which is preliminary data.</text>
</comment>
<evidence type="ECO:0000256" key="1">
    <source>
        <dbReference type="SAM" id="Phobius"/>
    </source>
</evidence>
<feature type="transmembrane region" description="Helical" evidence="1">
    <location>
        <begin position="172"/>
        <end position="190"/>
    </location>
</feature>
<reference evidence="2" key="1">
    <citation type="submission" date="2022-10" db="EMBL/GenBank/DDBJ databases">
        <title>Streptomyces beihaiensis sp. nov., a chitin degrading actinobacterium, isolated from shrimp pond soil.</title>
        <authorList>
            <person name="Xie J."/>
            <person name="Shen N."/>
        </authorList>
    </citation>
    <scope>NUCLEOTIDE SEQUENCE</scope>
    <source>
        <strain evidence="2">GXMU-J5</strain>
    </source>
</reference>
<keyword evidence="1" id="KW-0812">Transmembrane</keyword>